<feature type="chain" id="PRO_5024325284" description="Beta-galactosidase" evidence="15">
    <location>
        <begin position="21"/>
        <end position="937"/>
    </location>
</feature>
<evidence type="ECO:0000256" key="3">
    <source>
        <dbReference type="ARBA" id="ARBA00009809"/>
    </source>
</evidence>
<dbReference type="AlphaFoldDB" id="A0A5M9JCF6"/>
<dbReference type="Proteomes" id="UP000322873">
    <property type="component" value="Unassembled WGS sequence"/>
</dbReference>
<evidence type="ECO:0000256" key="2">
    <source>
        <dbReference type="ARBA" id="ARBA00004613"/>
    </source>
</evidence>
<proteinExistence type="inferred from homology"/>
<keyword evidence="8" id="KW-1015">Disulfide bond</keyword>
<dbReference type="InterPro" id="IPR019801">
    <property type="entry name" value="Glyco_hydro_35_CS"/>
</dbReference>
<dbReference type="FunFam" id="2.60.120.260:FF:000088">
    <property type="entry name" value="Beta-galactosidase A"/>
    <property type="match status" value="1"/>
</dbReference>
<dbReference type="Pfam" id="PF01301">
    <property type="entry name" value="Glyco_hydro_35"/>
    <property type="match status" value="2"/>
</dbReference>
<dbReference type="PRINTS" id="PR00742">
    <property type="entry name" value="GLHYDRLASE35"/>
</dbReference>
<organism evidence="17 18">
    <name type="scientific">Monilinia fructicola</name>
    <name type="common">Brown rot fungus</name>
    <name type="synonym">Ciboria fructicola</name>
    <dbReference type="NCBI Taxonomy" id="38448"/>
    <lineage>
        <taxon>Eukaryota</taxon>
        <taxon>Fungi</taxon>
        <taxon>Dikarya</taxon>
        <taxon>Ascomycota</taxon>
        <taxon>Pezizomycotina</taxon>
        <taxon>Leotiomycetes</taxon>
        <taxon>Helotiales</taxon>
        <taxon>Sclerotiniaceae</taxon>
        <taxon>Monilinia</taxon>
    </lineage>
</organism>
<dbReference type="InterPro" id="IPR025972">
    <property type="entry name" value="BetaGal_dom3"/>
</dbReference>
<dbReference type="InterPro" id="IPR036833">
    <property type="entry name" value="BetaGal_dom3_sf"/>
</dbReference>
<name>A0A5M9JCF6_MONFR</name>
<dbReference type="VEuPathDB" id="FungiDB:MFRU_007g03270"/>
<comment type="caution">
    <text evidence="17">The sequence shown here is derived from an EMBL/GenBank/DDBJ whole genome shotgun (WGS) entry which is preliminary data.</text>
</comment>
<dbReference type="Gene3D" id="2.60.390.10">
    <property type="entry name" value="Beta-galactosidase, domain 3"/>
    <property type="match status" value="1"/>
</dbReference>
<dbReference type="PROSITE" id="PS01182">
    <property type="entry name" value="GLYCOSYL_HYDROL_F35"/>
    <property type="match status" value="1"/>
</dbReference>
<dbReference type="Pfam" id="PF13363">
    <property type="entry name" value="BetaGal_dom3"/>
    <property type="match status" value="1"/>
</dbReference>
<evidence type="ECO:0000256" key="9">
    <source>
        <dbReference type="ARBA" id="ARBA00023180"/>
    </source>
</evidence>
<reference evidence="17 18" key="1">
    <citation type="submission" date="2019-06" db="EMBL/GenBank/DDBJ databases">
        <title>Genome Sequence of the Brown Rot Fungal Pathogen Monilinia fructicola.</title>
        <authorList>
            <person name="De Miccolis Angelini R.M."/>
            <person name="Landi L."/>
            <person name="Abate D."/>
            <person name="Pollastro S."/>
            <person name="Romanazzi G."/>
            <person name="Faretra F."/>
        </authorList>
    </citation>
    <scope>NUCLEOTIDE SEQUENCE [LARGE SCALE GENOMIC DNA]</scope>
    <source>
        <strain evidence="17 18">Mfrc123</strain>
    </source>
</reference>
<keyword evidence="6 15" id="KW-0732">Signal</keyword>
<feature type="domain" description="Beta-galactosidase" evidence="16">
    <location>
        <begin position="320"/>
        <end position="505"/>
    </location>
</feature>
<dbReference type="EC" id="3.2.1.23" evidence="4 13"/>
<evidence type="ECO:0000313" key="18">
    <source>
        <dbReference type="Proteomes" id="UP000322873"/>
    </source>
</evidence>
<protein>
    <recommendedName>
        <fullName evidence="4 13">Beta-galactosidase</fullName>
        <ecNumber evidence="4 13">3.2.1.23</ecNumber>
    </recommendedName>
</protein>
<evidence type="ECO:0000259" key="16">
    <source>
        <dbReference type="SMART" id="SM01029"/>
    </source>
</evidence>
<evidence type="ECO:0000256" key="8">
    <source>
        <dbReference type="ARBA" id="ARBA00023157"/>
    </source>
</evidence>
<evidence type="ECO:0000256" key="5">
    <source>
        <dbReference type="ARBA" id="ARBA00022525"/>
    </source>
</evidence>
<dbReference type="FunFam" id="2.60.390.10:FF:000001">
    <property type="entry name" value="Beta-galactosidase A"/>
    <property type="match status" value="1"/>
</dbReference>
<dbReference type="InterPro" id="IPR008979">
    <property type="entry name" value="Galactose-bd-like_sf"/>
</dbReference>
<evidence type="ECO:0000256" key="10">
    <source>
        <dbReference type="ARBA" id="ARBA00023277"/>
    </source>
</evidence>
<evidence type="ECO:0000256" key="4">
    <source>
        <dbReference type="ARBA" id="ARBA00012756"/>
    </source>
</evidence>
<dbReference type="GO" id="GO:0005576">
    <property type="term" value="C:extracellular region"/>
    <property type="evidence" value="ECO:0007669"/>
    <property type="project" value="UniProtKB-SubCell"/>
</dbReference>
<dbReference type="InterPro" id="IPR037110">
    <property type="entry name" value="Betagal_dom2_sf"/>
</dbReference>
<keyword evidence="10" id="KW-0119">Carbohydrate metabolism</keyword>
<dbReference type="InterPro" id="IPR025300">
    <property type="entry name" value="BetaGal_jelly_roll_dom"/>
</dbReference>
<dbReference type="GO" id="GO:0004565">
    <property type="term" value="F:beta-galactosidase activity"/>
    <property type="evidence" value="ECO:0007669"/>
    <property type="project" value="UniProtKB-EC"/>
</dbReference>
<keyword evidence="5" id="KW-0964">Secreted</keyword>
<keyword evidence="7 13" id="KW-0378">Hydrolase</keyword>
<keyword evidence="12" id="KW-0624">Polysaccharide degradation</keyword>
<dbReference type="Gene3D" id="2.60.120.260">
    <property type="entry name" value="Galactose-binding domain-like"/>
    <property type="match status" value="2"/>
</dbReference>
<dbReference type="InterPro" id="IPR018954">
    <property type="entry name" value="Betagal_dom2"/>
</dbReference>
<evidence type="ECO:0000256" key="6">
    <source>
        <dbReference type="ARBA" id="ARBA00022729"/>
    </source>
</evidence>
<evidence type="ECO:0000256" key="11">
    <source>
        <dbReference type="ARBA" id="ARBA00023295"/>
    </source>
</evidence>
<dbReference type="SUPFAM" id="SSF51445">
    <property type="entry name" value="(Trans)glycosidases"/>
    <property type="match status" value="1"/>
</dbReference>
<comment type="subcellular location">
    <subcellularLocation>
        <location evidence="2">Secreted</location>
    </subcellularLocation>
</comment>
<evidence type="ECO:0000256" key="14">
    <source>
        <dbReference type="RuleBase" id="RU003679"/>
    </source>
</evidence>
<evidence type="ECO:0000256" key="13">
    <source>
        <dbReference type="RuleBase" id="RU000675"/>
    </source>
</evidence>
<evidence type="ECO:0000256" key="7">
    <source>
        <dbReference type="ARBA" id="ARBA00022801"/>
    </source>
</evidence>
<dbReference type="Gene3D" id="2.102.20.10">
    <property type="entry name" value="Beta-galactosidase, domain 2"/>
    <property type="match status" value="1"/>
</dbReference>
<dbReference type="FunFam" id="2.60.120.260:FF:000065">
    <property type="entry name" value="Beta-galactosidase A"/>
    <property type="match status" value="1"/>
</dbReference>
<dbReference type="Pfam" id="PF13364">
    <property type="entry name" value="BetaGal_ABD2"/>
    <property type="match status" value="2"/>
</dbReference>
<evidence type="ECO:0000256" key="1">
    <source>
        <dbReference type="ARBA" id="ARBA00001412"/>
    </source>
</evidence>
<comment type="catalytic activity">
    <reaction evidence="1 13">
        <text>Hydrolysis of terminal non-reducing beta-D-galactose residues in beta-D-galactosides.</text>
        <dbReference type="EC" id="3.2.1.23"/>
    </reaction>
</comment>
<keyword evidence="9" id="KW-0325">Glycoprotein</keyword>
<evidence type="ECO:0000313" key="17">
    <source>
        <dbReference type="EMBL" id="KAA8567298.1"/>
    </source>
</evidence>
<dbReference type="EMBL" id="VICG01000011">
    <property type="protein sequence ID" value="KAA8567298.1"/>
    <property type="molecule type" value="Genomic_DNA"/>
</dbReference>
<dbReference type="SMART" id="SM01029">
    <property type="entry name" value="BetaGal_dom2"/>
    <property type="match status" value="1"/>
</dbReference>
<dbReference type="InterPro" id="IPR031330">
    <property type="entry name" value="Gly_Hdrlase_35_cat"/>
</dbReference>
<dbReference type="GO" id="GO:0000272">
    <property type="term" value="P:polysaccharide catabolic process"/>
    <property type="evidence" value="ECO:0007669"/>
    <property type="project" value="UniProtKB-KW"/>
</dbReference>
<dbReference type="SUPFAM" id="SSF49785">
    <property type="entry name" value="Galactose-binding domain-like"/>
    <property type="match status" value="2"/>
</dbReference>
<keyword evidence="11 13" id="KW-0326">Glycosidase</keyword>
<dbReference type="Gene3D" id="3.20.20.80">
    <property type="entry name" value="Glycosidases"/>
    <property type="match status" value="2"/>
</dbReference>
<keyword evidence="18" id="KW-1185">Reference proteome</keyword>
<dbReference type="SUPFAM" id="SSF117100">
    <property type="entry name" value="Beta-galactosidase LacA, domain 3"/>
    <property type="match status" value="1"/>
</dbReference>
<gene>
    <name evidence="17" type="ORF">EYC84_010330</name>
</gene>
<accession>A0A5M9JCF6</accession>
<dbReference type="PANTHER" id="PTHR23421">
    <property type="entry name" value="BETA-GALACTOSIDASE RELATED"/>
    <property type="match status" value="1"/>
</dbReference>
<comment type="similarity">
    <text evidence="3 14">Belongs to the glycosyl hydrolase 35 family.</text>
</comment>
<dbReference type="InterPro" id="IPR017853">
    <property type="entry name" value="GH"/>
</dbReference>
<dbReference type="InterPro" id="IPR001944">
    <property type="entry name" value="Glycoside_Hdrlase_35"/>
</dbReference>
<sequence length="937" mass="103636">MLIYFNLFFFFLWWVQDTFALKVGSIQNARIKAHKRDVLQDVVSWDEHSILVRGERIMIYSGEVHPFRLPSPGLWLDVFHKIKAMGFSAVSFYTFWGLQEGNPGQVITDGVFGLDEFFDAATEAGIYLIARPGPYINAETAAGGIPGWVLKIKGVIRSTDQDYLDSTQNYATTIGRIIAKAQITNGGPVIMVQPENEYASWARRYQFSKSNEQVHQRPLLLVSFRVEVEMDGVVLEKIDARSLPTMMPSRFNLKNTYSFGVAIFNVYMIYGGTNWGNLGYHGGYTSYDYGASITEDRQVWREKYSEMKLEANFLKASPAYLTTTPGHGANGTHGAPGAIAVTPLHGAVNNGTNGTGTNFYVVRHADFTSTSRTPYKLTLTTSHGNITVPQIDGSLVMNGRDSKIHVTDYDIGGINVVYSSAEIFSWAQRSTLERVLILYGGTRENNEAAFSASLGVPKVTEGDGVIIQKLSGLWVFQWTVGPKRRIVQIGKLRIYLLSRNEVYNYWSLELEAPAPIGNHTSPAKSSVIVNGGYLLRTARIEGKELKLTGDINATTNFEVISTPSEVNSLFLNGKQLNTTKSKNGNIQARVPFSPPSITLPNFTAQSWKYIDSLPEIQPSYDDSLWTSLDHTATNNTLKLKTPTSMYASDYGFHTGSLIYRGYFLSSGNETTFFINTTGGAGFAHSVWLNSTLLGSWIGSGGNQSYAQTLNLPSGLEFGSEYVFTVLIDHMGQDEEAPGTDAIKFPRGFLDYSLSSHLKSDITWKMTGNFGGEEYIDKSRGPRNEGAIFAERQGYHLPDPPSEQWEVRNPVTDGVKNAGVGFFTTSFELNVPEGWDIPMGFVFNGTGGAGNYRVQLFVNGWQFGKYVNNLGPQTNFPVPEGILNHHGSNSIALTLWSLDSEGAKIGGFELIPNAQIWSGYRQPVFVDGGRWSERAGVY</sequence>
<dbReference type="FunFam" id="2.102.20.10:FF:000001">
    <property type="entry name" value="Beta-galactosidase A"/>
    <property type="match status" value="1"/>
</dbReference>
<evidence type="ECO:0000256" key="15">
    <source>
        <dbReference type="SAM" id="SignalP"/>
    </source>
</evidence>
<dbReference type="SUPFAM" id="SSF51011">
    <property type="entry name" value="Glycosyl hydrolase domain"/>
    <property type="match status" value="1"/>
</dbReference>
<evidence type="ECO:0000256" key="12">
    <source>
        <dbReference type="ARBA" id="ARBA00023326"/>
    </source>
</evidence>
<feature type="signal peptide" evidence="15">
    <location>
        <begin position="1"/>
        <end position="20"/>
    </location>
</feature>
<dbReference type="Pfam" id="PF10435">
    <property type="entry name" value="BetaGal_dom2"/>
    <property type="match status" value="1"/>
</dbReference>